<dbReference type="NCBIfam" id="NF005495">
    <property type="entry name" value="PRK07109.1"/>
    <property type="match status" value="1"/>
</dbReference>
<dbReference type="CDD" id="cd05360">
    <property type="entry name" value="SDR_c3"/>
    <property type="match status" value="1"/>
</dbReference>
<feature type="domain" description="Ketoreductase" evidence="4">
    <location>
        <begin position="2"/>
        <end position="186"/>
    </location>
</feature>
<keyword evidence="2" id="KW-0560">Oxidoreductase</keyword>
<dbReference type="PROSITE" id="PS00061">
    <property type="entry name" value="ADH_SHORT"/>
    <property type="match status" value="1"/>
</dbReference>
<dbReference type="EMBL" id="BMZM01000001">
    <property type="protein sequence ID" value="GHC18494.1"/>
    <property type="molecule type" value="Genomic_DNA"/>
</dbReference>
<dbReference type="SMART" id="SM00822">
    <property type="entry name" value="PKS_KR"/>
    <property type="match status" value="1"/>
</dbReference>
<sequence>MVITGASSGIGLVTARMAAKKGARLVLAARNEEALQKLCEEIQGQGGKAIYVVADVGSESDVARIGESAIEAFGRFDTWVNVAGVSIFGRCMEVSIEDMQRMFDTNFWGVVYGSRAAVAHFQERNVGAALINVGSFFGNRATPLQSTYAASKHAVHGWTDALRMELEHDHVPVSVTLIHPGRIDTPYNDHAQNYEQYQPAHHDMIYAPETVAEAIVHAAQHPRRDMFVGFQSKLLTVLGGLSPRLADRFMEGYMFRSQLSHRPARANKGLHEHGYGLHERGTHEGRWYRDTSLYVKASKHPALAAATVATLGIGAIRLLSKRR</sequence>
<dbReference type="InterPro" id="IPR002347">
    <property type="entry name" value="SDR_fam"/>
</dbReference>
<evidence type="ECO:0000256" key="2">
    <source>
        <dbReference type="ARBA" id="ARBA00023002"/>
    </source>
</evidence>
<dbReference type="PRINTS" id="PR00080">
    <property type="entry name" value="SDRFAMILY"/>
</dbReference>
<proteinExistence type="inferred from homology"/>
<dbReference type="PANTHER" id="PTHR44196">
    <property type="entry name" value="DEHYDROGENASE/REDUCTASE SDR FAMILY MEMBER 7B"/>
    <property type="match status" value="1"/>
</dbReference>
<comment type="similarity">
    <text evidence="1 3">Belongs to the short-chain dehydrogenases/reductases (SDR) family.</text>
</comment>
<evidence type="ECO:0000313" key="5">
    <source>
        <dbReference type="EMBL" id="GHC18494.1"/>
    </source>
</evidence>
<dbReference type="InterPro" id="IPR020904">
    <property type="entry name" value="Sc_DH/Rdtase_CS"/>
</dbReference>
<dbReference type="PANTHER" id="PTHR44196:SF1">
    <property type="entry name" value="DEHYDROGENASE_REDUCTASE SDR FAMILY MEMBER 7B"/>
    <property type="match status" value="1"/>
</dbReference>
<gene>
    <name evidence="5" type="primary">yxnA</name>
    <name evidence="5" type="ORF">GCM10010082_07370</name>
</gene>
<accession>A0ABQ3FCL2</accession>
<dbReference type="SUPFAM" id="SSF51735">
    <property type="entry name" value="NAD(P)-binding Rossmann-fold domains"/>
    <property type="match status" value="1"/>
</dbReference>
<dbReference type="Gene3D" id="3.40.50.720">
    <property type="entry name" value="NAD(P)-binding Rossmann-like Domain"/>
    <property type="match status" value="1"/>
</dbReference>
<organism evidence="5 6">
    <name type="scientific">Kushneria pakistanensis</name>
    <dbReference type="NCBI Taxonomy" id="1508770"/>
    <lineage>
        <taxon>Bacteria</taxon>
        <taxon>Pseudomonadati</taxon>
        <taxon>Pseudomonadota</taxon>
        <taxon>Gammaproteobacteria</taxon>
        <taxon>Oceanospirillales</taxon>
        <taxon>Halomonadaceae</taxon>
        <taxon>Kushneria</taxon>
    </lineage>
</organism>
<name>A0ABQ3FCL2_9GAMM</name>
<protein>
    <submittedName>
        <fullName evidence="5">Oxidoreductase YxnA</fullName>
    </submittedName>
</protein>
<comment type="caution">
    <text evidence="5">The sequence shown here is derived from an EMBL/GenBank/DDBJ whole genome shotgun (WGS) entry which is preliminary data.</text>
</comment>
<evidence type="ECO:0000256" key="1">
    <source>
        <dbReference type="ARBA" id="ARBA00006484"/>
    </source>
</evidence>
<evidence type="ECO:0000256" key="3">
    <source>
        <dbReference type="RuleBase" id="RU000363"/>
    </source>
</evidence>
<dbReference type="PRINTS" id="PR00081">
    <property type="entry name" value="GDHRDH"/>
</dbReference>
<keyword evidence="6" id="KW-1185">Reference proteome</keyword>
<dbReference type="InterPro" id="IPR036291">
    <property type="entry name" value="NAD(P)-bd_dom_sf"/>
</dbReference>
<dbReference type="Pfam" id="PF00106">
    <property type="entry name" value="adh_short"/>
    <property type="match status" value="1"/>
</dbReference>
<dbReference type="InterPro" id="IPR057326">
    <property type="entry name" value="KR_dom"/>
</dbReference>
<evidence type="ECO:0000259" key="4">
    <source>
        <dbReference type="SMART" id="SM00822"/>
    </source>
</evidence>
<dbReference type="Proteomes" id="UP000604243">
    <property type="component" value="Unassembled WGS sequence"/>
</dbReference>
<reference evidence="6" key="1">
    <citation type="journal article" date="2019" name="Int. J. Syst. Evol. Microbiol.">
        <title>The Global Catalogue of Microorganisms (GCM) 10K type strain sequencing project: providing services to taxonomists for standard genome sequencing and annotation.</title>
        <authorList>
            <consortium name="The Broad Institute Genomics Platform"/>
            <consortium name="The Broad Institute Genome Sequencing Center for Infectious Disease"/>
            <person name="Wu L."/>
            <person name="Ma J."/>
        </authorList>
    </citation>
    <scope>NUCLEOTIDE SEQUENCE [LARGE SCALE GENOMIC DNA]</scope>
    <source>
        <strain evidence="6">KCTC 42082</strain>
    </source>
</reference>
<evidence type="ECO:0000313" key="6">
    <source>
        <dbReference type="Proteomes" id="UP000604243"/>
    </source>
</evidence>